<keyword evidence="8" id="KW-1185">Reference proteome</keyword>
<keyword evidence="2" id="KW-1003">Cell membrane</keyword>
<proteinExistence type="predicted"/>
<dbReference type="AlphaFoldDB" id="A0A7G5XCC8"/>
<accession>A0A7G5XCC8</accession>
<dbReference type="Pfam" id="PF03631">
    <property type="entry name" value="Virul_fac_BrkB"/>
    <property type="match status" value="1"/>
</dbReference>
<dbReference type="EMBL" id="CP060007">
    <property type="protein sequence ID" value="QNA43131.1"/>
    <property type="molecule type" value="Genomic_DNA"/>
</dbReference>
<feature type="transmembrane region" description="Helical" evidence="6">
    <location>
        <begin position="188"/>
        <end position="210"/>
    </location>
</feature>
<evidence type="ECO:0000256" key="1">
    <source>
        <dbReference type="ARBA" id="ARBA00004651"/>
    </source>
</evidence>
<gene>
    <name evidence="7" type="ORF">H4075_13685</name>
</gene>
<feature type="transmembrane region" description="Helical" evidence="6">
    <location>
        <begin position="263"/>
        <end position="283"/>
    </location>
</feature>
<feature type="transmembrane region" description="Helical" evidence="6">
    <location>
        <begin position="30"/>
        <end position="52"/>
    </location>
</feature>
<sequence length="331" mass="37113">MKKIKLLFTTMWSIIRQSFSDFIDNRVLKLSAALAFYTIFSLPAMLIIIISVSDIFWGREAIEGTLYNQISGFVGTEAAVQIQETIRNAALSYESKFATLIGLVTLLVGATSVFSEIQDSINQIWKLKTKPYKGKGYLRLIVNRLLSFSLVVGLGFILLVSLVINGLMDLLLNRLTVIFPEITVIMVYVFNLILTFGITSLLFGMIFKILPDAKIEWKHVRIGAFTTAILFMVGKFLIGFYLGQSQLSTTYGTAGSAIVLLLWVYYSAMILYFGAVFTHVYAAHTGSKIYPNKYAVWVQEIEVESEKSIEQQPETKTVIEVPATSVKKNDK</sequence>
<dbReference type="InterPro" id="IPR017039">
    <property type="entry name" value="Virul_fac_BrkB"/>
</dbReference>
<evidence type="ECO:0000256" key="4">
    <source>
        <dbReference type="ARBA" id="ARBA00022989"/>
    </source>
</evidence>
<keyword evidence="4 6" id="KW-1133">Transmembrane helix</keyword>
<feature type="transmembrane region" description="Helical" evidence="6">
    <location>
        <begin position="145"/>
        <end position="168"/>
    </location>
</feature>
<comment type="subcellular location">
    <subcellularLocation>
        <location evidence="1">Cell membrane</location>
        <topology evidence="1">Multi-pass membrane protein</topology>
    </subcellularLocation>
</comment>
<evidence type="ECO:0000256" key="3">
    <source>
        <dbReference type="ARBA" id="ARBA00022692"/>
    </source>
</evidence>
<feature type="transmembrane region" description="Helical" evidence="6">
    <location>
        <begin position="222"/>
        <end position="243"/>
    </location>
</feature>
<dbReference type="PANTHER" id="PTHR30213">
    <property type="entry name" value="INNER MEMBRANE PROTEIN YHJD"/>
    <property type="match status" value="1"/>
</dbReference>
<protein>
    <submittedName>
        <fullName evidence="7">YihY/virulence factor BrkB family protein</fullName>
    </submittedName>
</protein>
<dbReference type="Proteomes" id="UP000515344">
    <property type="component" value="Chromosome"/>
</dbReference>
<dbReference type="KEGG" id="lacs:H4075_13685"/>
<dbReference type="PIRSF" id="PIRSF035875">
    <property type="entry name" value="RNase_BN"/>
    <property type="match status" value="1"/>
</dbReference>
<dbReference type="RefSeq" id="WP_182801396.1">
    <property type="nucleotide sequence ID" value="NZ_CP060007.1"/>
</dbReference>
<keyword evidence="5 6" id="KW-0472">Membrane</keyword>
<evidence type="ECO:0000313" key="8">
    <source>
        <dbReference type="Proteomes" id="UP000515344"/>
    </source>
</evidence>
<name>A0A7G5XCC8_9BACT</name>
<evidence type="ECO:0000313" key="7">
    <source>
        <dbReference type="EMBL" id="QNA43131.1"/>
    </source>
</evidence>
<evidence type="ECO:0000256" key="6">
    <source>
        <dbReference type="SAM" id="Phobius"/>
    </source>
</evidence>
<keyword evidence="3 6" id="KW-0812">Transmembrane</keyword>
<dbReference type="NCBIfam" id="TIGR00765">
    <property type="entry name" value="yihY_not_rbn"/>
    <property type="match status" value="1"/>
</dbReference>
<dbReference type="PANTHER" id="PTHR30213:SF1">
    <property type="entry name" value="INNER MEMBRANE PROTEIN YHJD"/>
    <property type="match status" value="1"/>
</dbReference>
<evidence type="ECO:0000256" key="5">
    <source>
        <dbReference type="ARBA" id="ARBA00023136"/>
    </source>
</evidence>
<evidence type="ECO:0000256" key="2">
    <source>
        <dbReference type="ARBA" id="ARBA00022475"/>
    </source>
</evidence>
<organism evidence="7 8">
    <name type="scientific">Lacibacter sediminis</name>
    <dbReference type="NCBI Taxonomy" id="2760713"/>
    <lineage>
        <taxon>Bacteria</taxon>
        <taxon>Pseudomonadati</taxon>
        <taxon>Bacteroidota</taxon>
        <taxon>Chitinophagia</taxon>
        <taxon>Chitinophagales</taxon>
        <taxon>Chitinophagaceae</taxon>
        <taxon>Lacibacter</taxon>
    </lineage>
</organism>
<dbReference type="GO" id="GO:0005886">
    <property type="term" value="C:plasma membrane"/>
    <property type="evidence" value="ECO:0007669"/>
    <property type="project" value="UniProtKB-SubCell"/>
</dbReference>
<reference evidence="8" key="1">
    <citation type="submission" date="2020-08" db="EMBL/GenBank/DDBJ databases">
        <title>Lacibacter sp. S13-6-6 genome sequencing.</title>
        <authorList>
            <person name="Jin L."/>
        </authorList>
    </citation>
    <scope>NUCLEOTIDE SEQUENCE [LARGE SCALE GENOMIC DNA]</scope>
    <source>
        <strain evidence="8">S13-6-6</strain>
    </source>
</reference>